<evidence type="ECO:0000259" key="3">
    <source>
        <dbReference type="Pfam" id="PF00294"/>
    </source>
</evidence>
<dbReference type="STRING" id="120956.SAMN05421791_1075"/>
<dbReference type="PROSITE" id="PS00584">
    <property type="entry name" value="PFKB_KINASES_2"/>
    <property type="match status" value="1"/>
</dbReference>
<dbReference type="GO" id="GO:0004730">
    <property type="term" value="F:pseudouridylate synthase activity"/>
    <property type="evidence" value="ECO:0007669"/>
    <property type="project" value="TreeGrafter"/>
</dbReference>
<dbReference type="PANTHER" id="PTHR42909">
    <property type="entry name" value="ZGC:136858"/>
    <property type="match status" value="1"/>
</dbReference>
<reference evidence="4 5" key="1">
    <citation type="submission" date="2016-10" db="EMBL/GenBank/DDBJ databases">
        <authorList>
            <person name="de Groot N.N."/>
        </authorList>
    </citation>
    <scope>NUCLEOTIDE SEQUENCE [LARGE SCALE GENOMIC DNA]</scope>
    <source>
        <strain evidence="4 5">ATCC BAA-466</strain>
    </source>
</reference>
<dbReference type="GO" id="GO:0005737">
    <property type="term" value="C:cytoplasm"/>
    <property type="evidence" value="ECO:0007669"/>
    <property type="project" value="TreeGrafter"/>
</dbReference>
<gene>
    <name evidence="4" type="ORF">SAMN05421791_1075</name>
</gene>
<dbReference type="GO" id="GO:0016301">
    <property type="term" value="F:kinase activity"/>
    <property type="evidence" value="ECO:0007669"/>
    <property type="project" value="UniProtKB-KW"/>
</dbReference>
<dbReference type="EMBL" id="FNCK01000007">
    <property type="protein sequence ID" value="SDG37782.1"/>
    <property type="molecule type" value="Genomic_DNA"/>
</dbReference>
<dbReference type="SUPFAM" id="SSF53613">
    <property type="entry name" value="Ribokinase-like"/>
    <property type="match status" value="1"/>
</dbReference>
<sequence length="337" mass="37698">MANIVSSLTQKRYLQGRAYIVNELTDIFCIGAMNIDRIFQLKAPLLNYTSNPVNSTITVGGVARNVAENLGRMELSVSLLSLAGSDADFEEIKTVTQPFVNLDHVKTLENHNTSSYTAILGENGQMEVAFADMEICDQMNGEWVSSYQLPIQNCQLIAMDLNLNKSGVQQVIHLAKKQKIPLVVIPVSGPKMNHLPEDLSGITWLVVNQDESEEFFKRKVENENDFLHLAHLWIEKGVENVIITRGTNQLLYVNKAKKNTYFQPPRNPNVIDVTGAGDSFVAGLIYGLKKAYPPNEAIHYGITNSYYTVQSASTVRQNLQAHLFEQERQTIGNCEIH</sequence>
<dbReference type="PANTHER" id="PTHR42909:SF4">
    <property type="entry name" value="CARBOHYDRATE KINASE, PFKB FAMILY"/>
    <property type="match status" value="1"/>
</dbReference>
<dbReference type="InterPro" id="IPR011611">
    <property type="entry name" value="PfkB_dom"/>
</dbReference>
<proteinExistence type="predicted"/>
<dbReference type="InterPro" id="IPR029056">
    <property type="entry name" value="Ribokinase-like"/>
</dbReference>
<feature type="domain" description="Carbohydrate kinase PfkB" evidence="3">
    <location>
        <begin position="25"/>
        <end position="315"/>
    </location>
</feature>
<evidence type="ECO:0000256" key="1">
    <source>
        <dbReference type="ARBA" id="ARBA00022679"/>
    </source>
</evidence>
<protein>
    <submittedName>
        <fullName evidence="4">Sugar or nucleoside kinase, ribokinase family</fullName>
    </submittedName>
</protein>
<evidence type="ECO:0000313" key="4">
    <source>
        <dbReference type="EMBL" id="SDG37782.1"/>
    </source>
</evidence>
<dbReference type="Proteomes" id="UP000199708">
    <property type="component" value="Unassembled WGS sequence"/>
</dbReference>
<keyword evidence="5" id="KW-1185">Reference proteome</keyword>
<keyword evidence="1" id="KW-0808">Transferase</keyword>
<organism evidence="4 5">
    <name type="scientific">Facklamia miroungae</name>
    <dbReference type="NCBI Taxonomy" id="120956"/>
    <lineage>
        <taxon>Bacteria</taxon>
        <taxon>Bacillati</taxon>
        <taxon>Bacillota</taxon>
        <taxon>Bacilli</taxon>
        <taxon>Lactobacillales</taxon>
        <taxon>Aerococcaceae</taxon>
        <taxon>Facklamia</taxon>
    </lineage>
</organism>
<accession>A0A1G7TRI3</accession>
<keyword evidence="2 4" id="KW-0418">Kinase</keyword>
<dbReference type="Gene3D" id="3.40.1190.20">
    <property type="match status" value="1"/>
</dbReference>
<dbReference type="InterPro" id="IPR002173">
    <property type="entry name" value="Carboh/pur_kinase_PfkB_CS"/>
</dbReference>
<dbReference type="CDD" id="cd01941">
    <property type="entry name" value="YeiC_kinase_like"/>
    <property type="match status" value="1"/>
</dbReference>
<dbReference type="Pfam" id="PF00294">
    <property type="entry name" value="PfkB"/>
    <property type="match status" value="1"/>
</dbReference>
<dbReference type="AlphaFoldDB" id="A0A1G7TRI3"/>
<evidence type="ECO:0000313" key="5">
    <source>
        <dbReference type="Proteomes" id="UP000199708"/>
    </source>
</evidence>
<evidence type="ECO:0000256" key="2">
    <source>
        <dbReference type="ARBA" id="ARBA00022777"/>
    </source>
</evidence>
<name>A0A1G7TRI3_9LACT</name>
<dbReference type="GO" id="GO:0016798">
    <property type="term" value="F:hydrolase activity, acting on glycosyl bonds"/>
    <property type="evidence" value="ECO:0007669"/>
    <property type="project" value="TreeGrafter"/>
</dbReference>